<reference evidence="1 2" key="1">
    <citation type="submission" date="2016-10" db="EMBL/GenBank/DDBJ databases">
        <authorList>
            <person name="de Groot N.N."/>
        </authorList>
    </citation>
    <scope>NUCLEOTIDE SEQUENCE [LARGE SCALE GENOMIC DNA]</scope>
    <source>
        <strain evidence="1 2">JCM 11308</strain>
    </source>
</reference>
<name>A0A1G7A7B8_9NOCA</name>
<dbReference type="AlphaFoldDB" id="A0A1G7A7B8"/>
<organism evidence="1 2">
    <name type="scientific">Rhodococcus tukisamuensis</name>
    <dbReference type="NCBI Taxonomy" id="168276"/>
    <lineage>
        <taxon>Bacteria</taxon>
        <taxon>Bacillati</taxon>
        <taxon>Actinomycetota</taxon>
        <taxon>Actinomycetes</taxon>
        <taxon>Mycobacteriales</taxon>
        <taxon>Nocardiaceae</taxon>
        <taxon>Rhodococcus</taxon>
    </lineage>
</organism>
<gene>
    <name evidence="1" type="ORF">SAMN05444580_11079</name>
</gene>
<evidence type="ECO:0000313" key="1">
    <source>
        <dbReference type="EMBL" id="SDE10808.1"/>
    </source>
</evidence>
<dbReference type="Proteomes" id="UP000199417">
    <property type="component" value="Unassembled WGS sequence"/>
</dbReference>
<protein>
    <submittedName>
        <fullName evidence="1">Uncharacterized protein</fullName>
    </submittedName>
</protein>
<dbReference type="EMBL" id="FNAB01000010">
    <property type="protein sequence ID" value="SDE10808.1"/>
    <property type="molecule type" value="Genomic_DNA"/>
</dbReference>
<proteinExistence type="predicted"/>
<evidence type="ECO:0000313" key="2">
    <source>
        <dbReference type="Proteomes" id="UP000199417"/>
    </source>
</evidence>
<accession>A0A1G7A7B8</accession>
<sequence>MVDTFWFEWIPYPIKIWLLAALACNLGGWNC</sequence>
<keyword evidence="2" id="KW-1185">Reference proteome</keyword>